<dbReference type="Gene3D" id="3.10.180.10">
    <property type="entry name" value="2,3-Dihydroxybiphenyl 1,2-Dioxygenase, domain 1"/>
    <property type="match status" value="1"/>
</dbReference>
<dbReference type="STRING" id="385682.SAMN05444380_12258"/>
<dbReference type="SUPFAM" id="SSF54593">
    <property type="entry name" value="Glyoxalase/Bleomycin resistance protein/Dihydroxybiphenyl dioxygenase"/>
    <property type="match status" value="1"/>
</dbReference>
<keyword evidence="2" id="KW-0560">Oxidoreductase</keyword>
<dbReference type="InParanoid" id="A0A1I2EEV4"/>
<keyword evidence="3" id="KW-1185">Reference proteome</keyword>
<dbReference type="PANTHER" id="PTHR36437:SF2">
    <property type="entry name" value="GLYOXALASE_BLEOMYCIN RESISTANCE PROTEIN_DIOXYGENASE"/>
    <property type="match status" value="1"/>
</dbReference>
<dbReference type="Proteomes" id="UP000181976">
    <property type="component" value="Unassembled WGS sequence"/>
</dbReference>
<dbReference type="EMBL" id="FONA01000022">
    <property type="protein sequence ID" value="SFE91492.1"/>
    <property type="molecule type" value="Genomic_DNA"/>
</dbReference>
<dbReference type="PROSITE" id="PS51819">
    <property type="entry name" value="VOC"/>
    <property type="match status" value="1"/>
</dbReference>
<dbReference type="FunCoup" id="A0A1I2EEV4">
    <property type="interactions" value="81"/>
</dbReference>
<dbReference type="RefSeq" id="WP_010528548.1">
    <property type="nucleotide sequence ID" value="NZ_AFSL01000088.1"/>
</dbReference>
<evidence type="ECO:0000313" key="2">
    <source>
        <dbReference type="EMBL" id="SFE91492.1"/>
    </source>
</evidence>
<evidence type="ECO:0000313" key="3">
    <source>
        <dbReference type="Proteomes" id="UP000181976"/>
    </source>
</evidence>
<dbReference type="Pfam" id="PF00903">
    <property type="entry name" value="Glyoxalase"/>
    <property type="match status" value="1"/>
</dbReference>
<evidence type="ECO:0000259" key="1">
    <source>
        <dbReference type="PROSITE" id="PS51819"/>
    </source>
</evidence>
<keyword evidence="2" id="KW-0223">Dioxygenase</keyword>
<dbReference type="eggNOG" id="COG0346">
    <property type="taxonomic scope" value="Bacteria"/>
</dbReference>
<dbReference type="PANTHER" id="PTHR36437">
    <property type="entry name" value="GLYOXALASE/BLEOMYCIN RESISTANCE PROTEIN/DIOXYGENASE"/>
    <property type="match status" value="1"/>
</dbReference>
<dbReference type="InterPro" id="IPR037523">
    <property type="entry name" value="VOC_core"/>
</dbReference>
<accession>A0A1I2EEV4</accession>
<organism evidence="2 3">
    <name type="scientific">Thermophagus xiamenensis</name>
    <dbReference type="NCBI Taxonomy" id="385682"/>
    <lineage>
        <taxon>Bacteria</taxon>
        <taxon>Pseudomonadati</taxon>
        <taxon>Bacteroidota</taxon>
        <taxon>Bacteroidia</taxon>
        <taxon>Marinilabiliales</taxon>
        <taxon>Marinilabiliaceae</taxon>
        <taxon>Thermophagus</taxon>
    </lineage>
</organism>
<proteinExistence type="predicted"/>
<dbReference type="InterPro" id="IPR029068">
    <property type="entry name" value="Glyas_Bleomycin-R_OHBP_Dase"/>
</dbReference>
<protein>
    <submittedName>
        <fullName evidence="2">Catechol 2,3-dioxygenase</fullName>
    </submittedName>
</protein>
<reference evidence="2 3" key="1">
    <citation type="submission" date="2016-10" db="EMBL/GenBank/DDBJ databases">
        <authorList>
            <person name="de Groot N.N."/>
        </authorList>
    </citation>
    <scope>NUCLEOTIDE SEQUENCE [LARGE SCALE GENOMIC DNA]</scope>
    <source>
        <strain evidence="2 3">DSM 19012</strain>
    </source>
</reference>
<gene>
    <name evidence="2" type="ORF">SAMN05444380_12258</name>
</gene>
<dbReference type="AlphaFoldDB" id="A0A1I2EEV4"/>
<dbReference type="InterPro" id="IPR004360">
    <property type="entry name" value="Glyas_Fos-R_dOase_dom"/>
</dbReference>
<name>A0A1I2EEV4_9BACT</name>
<sequence>MNRIEVISIPVSDQQRSKAFYQNIGFELMVENPMDEHNYWVQMKLPGTSTTISLVQHFPFPEIAMQPGTMKGLIFKTEDIHAFVKTLREHNISYGTFTDSGFAEGEISQTPWGQFTHFFDPDGNGLSVHQE</sequence>
<feature type="domain" description="VOC" evidence="1">
    <location>
        <begin position="3"/>
        <end position="131"/>
    </location>
</feature>
<dbReference type="OrthoDB" id="9788468at2"/>
<dbReference type="GO" id="GO:0051213">
    <property type="term" value="F:dioxygenase activity"/>
    <property type="evidence" value="ECO:0007669"/>
    <property type="project" value="UniProtKB-KW"/>
</dbReference>